<proteinExistence type="predicted"/>
<dbReference type="PROSITE" id="PS51257">
    <property type="entry name" value="PROKAR_LIPOPROTEIN"/>
    <property type="match status" value="1"/>
</dbReference>
<sequence length="900" mass="96028">MKHIKKLLVLFLAFNVFTSCEKEEEVSYALQDVSAPTNVNAAFDISNDEEGTVTVTPTAEGATEFQIYFGDTENEEPVIVSPGETISHTYAEGEYNLRIVAIGLTGLTSELVRVVNISFGAPSELEVDITKSTANPLEIVVTPTAVDATVYDIYFGDVEDEEPTTIMDGESATHVYAEEGTYTVRVVARGGGAATVEYSEEVSVEAAAGPLKLPVTFDDPEASYAITPFGAAETAFEIVTNPELSGANATESMVGKISKAGAQYEGITFNLTEAVDLSGAEKTLTVKVYSETAYTVLLKLETGVNGERSNEVDAEHGGTGWEELSFNFATDATTSYLSTEDPGGAAIVPDGQYNAISLFLDLAGDATGDYYVDDLMKEGEGDSGELEIAENFPIGFEDGETLSGVFEAGQGVTGTPIANPDMTGNNSATVYEFTKAQGAAWYSGIFHIFPENIDLMTGRTFSFKIWSPKAGINVRMQLEKEGDDSVPNVFIDKTLSSANEWVTLTYDFTDVIAADATYDKFVVFPEYDEAAQPAGDGSVYYLDDFVQAEGDGGGAPVSSTTSFPVNFETPANGGSPENWRVFENADNPALEIISNPDMDINSSATVAKFTARTGGQPFAGTVTELETPFTLNASNSTVKIWVWKSVISDVGIKFENAAGGSTGEIKVANTKTNEWEELTFDFSGVVGDPNNTDITGLVIFPDFQARTSENIVYFDNVTLNAAGSTGGSDGGQTGDTFGLPIDFEADVTYTTGENSVPFEVVTNPEQSGINATATKVGKVTNGGGQYEALTLILDEAIDFSGSNKTITMKVYSETAYQVLFKLETGVNGERANEVEVSHGGTGWEELTFNFGSNARTSYISEADPGGAAFVPTGQYDEFSVFLDFAGFTAGEFYIDDIVQN</sequence>
<dbReference type="SMART" id="SM00089">
    <property type="entry name" value="PKD"/>
    <property type="match status" value="2"/>
</dbReference>
<reference evidence="2" key="1">
    <citation type="submission" date="2021-10" db="EMBL/GenBank/DDBJ databases">
        <title>Gramella sp. ASW11-100T, isolated from marine sediment.</title>
        <authorList>
            <person name="Xia C."/>
        </authorList>
    </citation>
    <scope>NUCLEOTIDE SEQUENCE</scope>
    <source>
        <strain evidence="2">ASW11-100</strain>
    </source>
</reference>
<dbReference type="InterPro" id="IPR013783">
    <property type="entry name" value="Ig-like_fold"/>
</dbReference>
<evidence type="ECO:0000313" key="2">
    <source>
        <dbReference type="EMBL" id="MCB7482047.1"/>
    </source>
</evidence>
<dbReference type="SUPFAM" id="SSF49299">
    <property type="entry name" value="PKD domain"/>
    <property type="match status" value="1"/>
</dbReference>
<accession>A0A9X1RYN7</accession>
<organism evidence="2 3">
    <name type="scientific">Christiangramia sediminis</name>
    <dbReference type="NCBI Taxonomy" id="2881336"/>
    <lineage>
        <taxon>Bacteria</taxon>
        <taxon>Pseudomonadati</taxon>
        <taxon>Bacteroidota</taxon>
        <taxon>Flavobacteriia</taxon>
        <taxon>Flavobacteriales</taxon>
        <taxon>Flavobacteriaceae</taxon>
        <taxon>Christiangramia</taxon>
    </lineage>
</organism>
<evidence type="ECO:0000259" key="1">
    <source>
        <dbReference type="PROSITE" id="PS50093"/>
    </source>
</evidence>
<name>A0A9X1RYN7_9FLAO</name>
<dbReference type="RefSeq" id="WP_229341455.1">
    <property type="nucleotide sequence ID" value="NZ_JAJBZG010000005.1"/>
</dbReference>
<comment type="caution">
    <text evidence="2">The sequence shown here is derived from an EMBL/GenBank/DDBJ whole genome shotgun (WGS) entry which is preliminary data.</text>
</comment>
<keyword evidence="3" id="KW-1185">Reference proteome</keyword>
<dbReference type="EMBL" id="JAJBZG010000005">
    <property type="protein sequence ID" value="MCB7482047.1"/>
    <property type="molecule type" value="Genomic_DNA"/>
</dbReference>
<protein>
    <recommendedName>
        <fullName evidence="1">PKD domain-containing protein</fullName>
    </recommendedName>
</protein>
<dbReference type="InterPro" id="IPR000601">
    <property type="entry name" value="PKD_dom"/>
</dbReference>
<dbReference type="InterPro" id="IPR022409">
    <property type="entry name" value="PKD/Chitinase_dom"/>
</dbReference>
<dbReference type="Gene3D" id="2.60.40.10">
    <property type="entry name" value="Immunoglobulins"/>
    <property type="match status" value="1"/>
</dbReference>
<dbReference type="AlphaFoldDB" id="A0A9X1RYN7"/>
<evidence type="ECO:0000313" key="3">
    <source>
        <dbReference type="Proteomes" id="UP001139414"/>
    </source>
</evidence>
<dbReference type="Proteomes" id="UP001139414">
    <property type="component" value="Unassembled WGS sequence"/>
</dbReference>
<dbReference type="CDD" id="cd00146">
    <property type="entry name" value="PKD"/>
    <property type="match status" value="1"/>
</dbReference>
<gene>
    <name evidence="2" type="ORF">LGQ90_12310</name>
</gene>
<feature type="domain" description="PKD" evidence="1">
    <location>
        <begin position="147"/>
        <end position="211"/>
    </location>
</feature>
<dbReference type="InterPro" id="IPR035986">
    <property type="entry name" value="PKD_dom_sf"/>
</dbReference>
<dbReference type="Gene3D" id="2.60.120.260">
    <property type="entry name" value="Galactose-binding domain-like"/>
    <property type="match status" value="1"/>
</dbReference>
<dbReference type="Gene3D" id="2.60.120.430">
    <property type="entry name" value="Galactose-binding lectin"/>
    <property type="match status" value="1"/>
</dbReference>
<dbReference type="PROSITE" id="PS50093">
    <property type="entry name" value="PKD"/>
    <property type="match status" value="1"/>
</dbReference>